<reference evidence="4" key="1">
    <citation type="submission" date="2021-02" db="EMBL/GenBank/DDBJ databases">
        <authorList>
            <person name="Steward A R."/>
        </authorList>
    </citation>
    <scope>NUCLEOTIDE SEQUENCE</scope>
</reference>
<gene>
    <name evidence="4" type="ORF">PMACD_LOCUS15160</name>
</gene>
<dbReference type="AlphaFoldDB" id="A0A821XMM9"/>
<dbReference type="OrthoDB" id="6627079at2759"/>
<feature type="domain" description="DDE Tnp4" evidence="3">
    <location>
        <begin position="6"/>
        <end position="68"/>
    </location>
</feature>
<evidence type="ECO:0000256" key="1">
    <source>
        <dbReference type="ARBA" id="ARBA00001968"/>
    </source>
</evidence>
<keyword evidence="2" id="KW-0479">Metal-binding</keyword>
<evidence type="ECO:0000256" key="2">
    <source>
        <dbReference type="ARBA" id="ARBA00022723"/>
    </source>
</evidence>
<proteinExistence type="predicted"/>
<dbReference type="EMBL" id="CAJOBZ010000070">
    <property type="protein sequence ID" value="CAF4945811.1"/>
    <property type="molecule type" value="Genomic_DNA"/>
</dbReference>
<dbReference type="GO" id="GO:0046872">
    <property type="term" value="F:metal ion binding"/>
    <property type="evidence" value="ECO:0007669"/>
    <property type="project" value="UniProtKB-KW"/>
</dbReference>
<organism evidence="4 5">
    <name type="scientific">Pieris macdunnoughi</name>
    <dbReference type="NCBI Taxonomy" id="345717"/>
    <lineage>
        <taxon>Eukaryota</taxon>
        <taxon>Metazoa</taxon>
        <taxon>Ecdysozoa</taxon>
        <taxon>Arthropoda</taxon>
        <taxon>Hexapoda</taxon>
        <taxon>Insecta</taxon>
        <taxon>Pterygota</taxon>
        <taxon>Neoptera</taxon>
        <taxon>Endopterygota</taxon>
        <taxon>Lepidoptera</taxon>
        <taxon>Glossata</taxon>
        <taxon>Ditrysia</taxon>
        <taxon>Papilionoidea</taxon>
        <taxon>Pieridae</taxon>
        <taxon>Pierinae</taxon>
        <taxon>Pieris</taxon>
    </lineage>
</organism>
<evidence type="ECO:0000259" key="3">
    <source>
        <dbReference type="Pfam" id="PF13359"/>
    </source>
</evidence>
<dbReference type="Pfam" id="PF13359">
    <property type="entry name" value="DDE_Tnp_4"/>
    <property type="match status" value="1"/>
</dbReference>
<dbReference type="InterPro" id="IPR027806">
    <property type="entry name" value="HARBI1_dom"/>
</dbReference>
<evidence type="ECO:0000313" key="4">
    <source>
        <dbReference type="EMBL" id="CAF4945811.1"/>
    </source>
</evidence>
<comment type="cofactor">
    <cofactor evidence="1">
        <name>a divalent metal cation</name>
        <dbReference type="ChEBI" id="CHEBI:60240"/>
    </cofactor>
</comment>
<evidence type="ECO:0000313" key="5">
    <source>
        <dbReference type="Proteomes" id="UP000663880"/>
    </source>
</evidence>
<comment type="caution">
    <text evidence="4">The sequence shown here is derived from an EMBL/GenBank/DDBJ whole genome shotgun (WGS) entry which is preliminary data.</text>
</comment>
<protein>
    <recommendedName>
        <fullName evidence="3">DDE Tnp4 domain-containing protein</fullName>
    </recommendedName>
</protein>
<accession>A0A821XMM9</accession>
<name>A0A821XMM9_9NEOP</name>
<dbReference type="Proteomes" id="UP000663880">
    <property type="component" value="Unassembled WGS sequence"/>
</dbReference>
<sequence>MHVMKPYPGQHNIGSPKRIFNQCLSRARVVVENTFVVLTSVFRIYRRPIDLDPITVLEITMTCVLLHNFLRKNSPDRYTPPGTFDTIDRNCEIITRGSWRKYEEVYNAIQNMPNVPRRSPIHAKQIREEFTLYFCNRLT</sequence>
<keyword evidence="5" id="KW-1185">Reference proteome</keyword>